<evidence type="ECO:0000313" key="2">
    <source>
        <dbReference type="EMBL" id="EIE24399.1"/>
    </source>
</evidence>
<proteinExistence type="predicted"/>
<dbReference type="GO" id="GO:0008375">
    <property type="term" value="F:acetylglucosaminyltransferase activity"/>
    <property type="evidence" value="ECO:0007669"/>
    <property type="project" value="TreeGrafter"/>
</dbReference>
<dbReference type="OrthoDB" id="567475at2759"/>
<dbReference type="STRING" id="574566.I0Z180"/>
<dbReference type="GeneID" id="17042409"/>
<comment type="caution">
    <text evidence="2">The sequence shown here is derived from an EMBL/GenBank/DDBJ whole genome shotgun (WGS) entry which is preliminary data.</text>
</comment>
<dbReference type="AlphaFoldDB" id="I0Z180"/>
<evidence type="ECO:0000313" key="3">
    <source>
        <dbReference type="Proteomes" id="UP000007264"/>
    </source>
</evidence>
<dbReference type="PANTHER" id="PTHR12062">
    <property type="entry name" value="N-ACETYLGLUCOSAMINYLTRANSFERASE VI"/>
    <property type="match status" value="1"/>
</dbReference>
<dbReference type="EMBL" id="AGSI01000005">
    <property type="protein sequence ID" value="EIE24399.1"/>
    <property type="molecule type" value="Genomic_DNA"/>
</dbReference>
<sequence length="425" mass="48529">MNRDLRTVTATFQESELLLTRLKGDMQVVTSYLEGAKHSMEDRRGLEEDVRWKEGANKAAGQEVDLFEAQKALKLQPQVLEEVAQLRSRLQETEQHASELEQAVNATERRAWLTIGIPTVPRKTGADYLTLTLESLLEELPLDGSDPLYGRVRVLIMNNRPGNHTVFYKVRRRIEEGTAEDEFVAKARVYVAMLDNPGTLIRTRTEPAFLQVRQQTCDLITLLETATPQSFYYLFMEDDFRVCPYTVPTLQYIVRKLNAVPATRNWLSVRLSYGMNGILLPTLYLPSLTNYLRTHTARLPPDLLYTEWFAGKREETWDTVRGRQQYVYHKNLLDHVGAQSSFAVRAERMPFPRCFDSMANVWSIQAQERFQAAACPNSDLSPCPPGDGGETWVRLPVQWPDKFNDDARFHPTEAAATTVGSALLR</sequence>
<reference evidence="2 3" key="1">
    <citation type="journal article" date="2012" name="Genome Biol.">
        <title>The genome of the polar eukaryotic microalga coccomyxa subellipsoidea reveals traits of cold adaptation.</title>
        <authorList>
            <person name="Blanc G."/>
            <person name="Agarkova I."/>
            <person name="Grimwood J."/>
            <person name="Kuo A."/>
            <person name="Brueggeman A."/>
            <person name="Dunigan D."/>
            <person name="Gurnon J."/>
            <person name="Ladunga I."/>
            <person name="Lindquist E."/>
            <person name="Lucas S."/>
            <person name="Pangilinan J."/>
            <person name="Proschold T."/>
            <person name="Salamov A."/>
            <person name="Schmutz J."/>
            <person name="Weeks D."/>
            <person name="Yamada T."/>
            <person name="Claverie J.M."/>
            <person name="Grigoriev I."/>
            <person name="Van Etten J."/>
            <person name="Lomsadze A."/>
            <person name="Borodovsky M."/>
        </authorList>
    </citation>
    <scope>NUCLEOTIDE SEQUENCE [LARGE SCALE GENOMIC DNA]</scope>
    <source>
        <strain evidence="2 3">C-169</strain>
    </source>
</reference>
<dbReference type="RefSeq" id="XP_005648943.1">
    <property type="nucleotide sequence ID" value="XM_005648886.1"/>
</dbReference>
<dbReference type="eggNOG" id="ENOG502S024">
    <property type="taxonomic scope" value="Eukaryota"/>
</dbReference>
<feature type="coiled-coil region" evidence="1">
    <location>
        <begin position="83"/>
        <end position="110"/>
    </location>
</feature>
<dbReference type="Proteomes" id="UP000007264">
    <property type="component" value="Unassembled WGS sequence"/>
</dbReference>
<dbReference type="InterPro" id="IPR006759">
    <property type="entry name" value="Glyco_transf_54"/>
</dbReference>
<name>I0Z180_COCSC</name>
<dbReference type="GO" id="GO:0006487">
    <property type="term" value="P:protein N-linked glycosylation"/>
    <property type="evidence" value="ECO:0007669"/>
    <property type="project" value="TreeGrafter"/>
</dbReference>
<keyword evidence="1" id="KW-0175">Coiled coil</keyword>
<evidence type="ECO:0000256" key="1">
    <source>
        <dbReference type="SAM" id="Coils"/>
    </source>
</evidence>
<protein>
    <recommendedName>
        <fullName evidence="4">Hexosyltransferase</fullName>
    </recommendedName>
</protein>
<accession>I0Z180</accession>
<gene>
    <name evidence="2" type="ORF">COCSUDRAFT_61824</name>
</gene>
<dbReference type="KEGG" id="csl:COCSUDRAFT_61824"/>
<organism evidence="2 3">
    <name type="scientific">Coccomyxa subellipsoidea (strain C-169)</name>
    <name type="common">Green microalga</name>
    <dbReference type="NCBI Taxonomy" id="574566"/>
    <lineage>
        <taxon>Eukaryota</taxon>
        <taxon>Viridiplantae</taxon>
        <taxon>Chlorophyta</taxon>
        <taxon>core chlorophytes</taxon>
        <taxon>Trebouxiophyceae</taxon>
        <taxon>Trebouxiophyceae incertae sedis</taxon>
        <taxon>Coccomyxaceae</taxon>
        <taxon>Coccomyxa</taxon>
        <taxon>Coccomyxa subellipsoidea</taxon>
    </lineage>
</organism>
<keyword evidence="3" id="KW-1185">Reference proteome</keyword>
<dbReference type="PANTHER" id="PTHR12062:SF0">
    <property type="entry name" value="ALPHA-1,3-MANNOSYL-GLYCOPROTEIN 4-BETA-N-ACETYLGLUCOSAMINYLTRANSFERASE B"/>
    <property type="match status" value="1"/>
</dbReference>
<evidence type="ECO:0008006" key="4">
    <source>
        <dbReference type="Google" id="ProtNLM"/>
    </source>
</evidence>